<evidence type="ECO:0000256" key="7">
    <source>
        <dbReference type="ARBA" id="ARBA00023136"/>
    </source>
</evidence>
<dbReference type="EMBL" id="JTJL01000046">
    <property type="protein sequence ID" value="OBW92663.1"/>
    <property type="molecule type" value="Genomic_DNA"/>
</dbReference>
<keyword evidence="7 8" id="KW-0472">Membrane</keyword>
<keyword evidence="4" id="KW-1003">Cell membrane</keyword>
<dbReference type="RefSeq" id="WP_066108867.1">
    <property type="nucleotide sequence ID" value="NZ_JTJL01000046.1"/>
</dbReference>
<feature type="transmembrane region" description="Helical" evidence="8">
    <location>
        <begin position="66"/>
        <end position="88"/>
    </location>
</feature>
<dbReference type="InterPro" id="IPR004776">
    <property type="entry name" value="Mem_transp_PIN-like"/>
</dbReference>
<gene>
    <name evidence="9" type="ORF">QS62_08625</name>
</gene>
<keyword evidence="3" id="KW-0813">Transport</keyword>
<accession>A0A1A7NSQ2</accession>
<feature type="transmembrane region" description="Helical" evidence="8">
    <location>
        <begin position="186"/>
        <end position="207"/>
    </location>
</feature>
<evidence type="ECO:0000256" key="4">
    <source>
        <dbReference type="ARBA" id="ARBA00022475"/>
    </source>
</evidence>
<feature type="transmembrane region" description="Helical" evidence="8">
    <location>
        <begin position="6"/>
        <end position="24"/>
    </location>
</feature>
<keyword evidence="10" id="KW-1185">Reference proteome</keyword>
<comment type="similarity">
    <text evidence="2">Belongs to the auxin efflux carrier (TC 2.A.69) family.</text>
</comment>
<dbReference type="OrthoDB" id="9798064at2"/>
<dbReference type="InterPro" id="IPR038770">
    <property type="entry name" value="Na+/solute_symporter_sf"/>
</dbReference>
<dbReference type="PANTHER" id="PTHR36838:SF1">
    <property type="entry name" value="SLR1864 PROTEIN"/>
    <property type="match status" value="1"/>
</dbReference>
<protein>
    <submittedName>
        <fullName evidence="9">Autotransporter</fullName>
    </submittedName>
</protein>
<dbReference type="Proteomes" id="UP000092649">
    <property type="component" value="Unassembled WGS sequence"/>
</dbReference>
<dbReference type="PANTHER" id="PTHR36838">
    <property type="entry name" value="AUXIN EFFLUX CARRIER FAMILY PROTEIN"/>
    <property type="match status" value="1"/>
</dbReference>
<evidence type="ECO:0000313" key="9">
    <source>
        <dbReference type="EMBL" id="OBW92663.1"/>
    </source>
</evidence>
<feature type="transmembrane region" description="Helical" evidence="8">
    <location>
        <begin position="124"/>
        <end position="141"/>
    </location>
</feature>
<reference evidence="9 10" key="1">
    <citation type="submission" date="2014-11" db="EMBL/GenBank/DDBJ databases">
        <title>Pan-genome of Gallibacterium spp.</title>
        <authorList>
            <person name="Kudirkiene E."/>
            <person name="Bojesen A.M."/>
        </authorList>
    </citation>
    <scope>NUCLEOTIDE SEQUENCE [LARGE SCALE GENOMIC DNA]</scope>
    <source>
        <strain evidence="9 10">F150</strain>
    </source>
</reference>
<feature type="transmembrane region" description="Helical" evidence="8">
    <location>
        <begin position="100"/>
        <end position="118"/>
    </location>
</feature>
<evidence type="ECO:0000256" key="8">
    <source>
        <dbReference type="SAM" id="Phobius"/>
    </source>
</evidence>
<comment type="subcellular location">
    <subcellularLocation>
        <location evidence="1">Cell membrane</location>
        <topology evidence="1">Multi-pass membrane protein</topology>
    </subcellularLocation>
</comment>
<evidence type="ECO:0000256" key="5">
    <source>
        <dbReference type="ARBA" id="ARBA00022692"/>
    </source>
</evidence>
<evidence type="ECO:0000256" key="1">
    <source>
        <dbReference type="ARBA" id="ARBA00004651"/>
    </source>
</evidence>
<dbReference type="Gene3D" id="1.20.1530.20">
    <property type="match status" value="1"/>
</dbReference>
<organism evidence="9 10">
    <name type="scientific">Gallibacterium salpingitidis</name>
    <dbReference type="NCBI Taxonomy" id="505341"/>
    <lineage>
        <taxon>Bacteria</taxon>
        <taxon>Pseudomonadati</taxon>
        <taxon>Pseudomonadota</taxon>
        <taxon>Gammaproteobacteria</taxon>
        <taxon>Pasteurellales</taxon>
        <taxon>Pasteurellaceae</taxon>
        <taxon>Gallibacterium</taxon>
    </lineage>
</organism>
<evidence type="ECO:0000256" key="2">
    <source>
        <dbReference type="ARBA" id="ARBA00010145"/>
    </source>
</evidence>
<feature type="transmembrane region" description="Helical" evidence="8">
    <location>
        <begin position="253"/>
        <end position="273"/>
    </location>
</feature>
<feature type="transmembrane region" description="Helical" evidence="8">
    <location>
        <begin position="285"/>
        <end position="305"/>
    </location>
</feature>
<evidence type="ECO:0000256" key="6">
    <source>
        <dbReference type="ARBA" id="ARBA00022989"/>
    </source>
</evidence>
<dbReference type="GO" id="GO:0055085">
    <property type="term" value="P:transmembrane transport"/>
    <property type="evidence" value="ECO:0007669"/>
    <property type="project" value="InterPro"/>
</dbReference>
<proteinExistence type="inferred from homology"/>
<evidence type="ECO:0000256" key="3">
    <source>
        <dbReference type="ARBA" id="ARBA00022448"/>
    </source>
</evidence>
<dbReference type="GO" id="GO:0005886">
    <property type="term" value="C:plasma membrane"/>
    <property type="evidence" value="ECO:0007669"/>
    <property type="project" value="UniProtKB-SubCell"/>
</dbReference>
<feature type="transmembrane region" description="Helical" evidence="8">
    <location>
        <begin position="36"/>
        <end position="54"/>
    </location>
</feature>
<dbReference type="AlphaFoldDB" id="A0A1A7NSQ2"/>
<sequence length="307" mass="34056">MISLLLANTIFQLFLMMFFGYLLVKTKIVNPFESTVLSKLSLYLVMPCVIISSFQVEFKPEVQQGLLLTTGAAVVIHFLLIVFGTLLGKMAKFDEIEQASVVYSNAGNLIIPIVMAILGPEWVIYSMTFVSVQMILLWTHCRMLFTKGVTFSLRYILLNINMMAILIGVVMLLAGIKLPDTINNTFAAVGSMLGPLCMLITGMIVAGMNLKSVFSNKKVYQIVALRMVIYPLLILMLFKLTAAETWTPYGKELLLITFLATAAPTASTITQFAQLSGKNAQYAGAINIISTFVCIITMPIFVYFYQK</sequence>
<keyword evidence="5 8" id="KW-0812">Transmembrane</keyword>
<feature type="transmembrane region" description="Helical" evidence="8">
    <location>
        <begin position="219"/>
        <end position="241"/>
    </location>
</feature>
<evidence type="ECO:0000313" key="10">
    <source>
        <dbReference type="Proteomes" id="UP000092649"/>
    </source>
</evidence>
<feature type="transmembrane region" description="Helical" evidence="8">
    <location>
        <begin position="153"/>
        <end position="174"/>
    </location>
</feature>
<keyword evidence="6 8" id="KW-1133">Transmembrane helix</keyword>
<dbReference type="Pfam" id="PF03547">
    <property type="entry name" value="Mem_trans"/>
    <property type="match status" value="2"/>
</dbReference>
<name>A0A1A7NSQ2_9PAST</name>
<comment type="caution">
    <text evidence="9">The sequence shown here is derived from an EMBL/GenBank/DDBJ whole genome shotgun (WGS) entry which is preliminary data.</text>
</comment>